<accession>A0A139AB96</accession>
<feature type="region of interest" description="Disordered" evidence="1">
    <location>
        <begin position="1"/>
        <end position="38"/>
    </location>
</feature>
<sequence length="270" mass="30219">MAATHHEPSSLSIPEADPPNRNAITPEPEWLDGSGLEKPDVRSLERFSGKSELDDAKRAAAFQQRRASTWESRLESELEIVKGERDRLYATLETILESDDNDVLVKTSFENLDIGLSTVVLIKRNDPLSVALDGFWRRNGLPHDVKHGVSYVCEGHKLHSPDQTVKDLSITARGARIVARFAIPDKQLITVHLHGLHFERLTFHVPRDTTLNTITEAYTERAHAKHQSLSSSVALTVFHKNQPVSLDKNLKDLEPEGDQLELFVTEASAI</sequence>
<reference evidence="2 3" key="1">
    <citation type="journal article" date="2015" name="Genome Biol. Evol.">
        <title>Phylogenomic analyses indicate that early fungi evolved digesting cell walls of algal ancestors of land plants.</title>
        <authorList>
            <person name="Chang Y."/>
            <person name="Wang S."/>
            <person name="Sekimoto S."/>
            <person name="Aerts A.L."/>
            <person name="Choi C."/>
            <person name="Clum A."/>
            <person name="LaButti K.M."/>
            <person name="Lindquist E.A."/>
            <person name="Yee Ngan C."/>
            <person name="Ohm R.A."/>
            <person name="Salamov A.A."/>
            <person name="Grigoriev I.V."/>
            <person name="Spatafora J.W."/>
            <person name="Berbee M.L."/>
        </authorList>
    </citation>
    <scope>NUCLEOTIDE SEQUENCE [LARGE SCALE GENOMIC DNA]</scope>
    <source>
        <strain evidence="2 3">JEL478</strain>
    </source>
</reference>
<gene>
    <name evidence="2" type="ORF">M427DRAFT_136327</name>
</gene>
<name>A0A139AB96_GONPJ</name>
<keyword evidence="3" id="KW-1185">Reference proteome</keyword>
<protein>
    <recommendedName>
        <fullName evidence="4">Ubiquitin-like domain-containing protein</fullName>
    </recommendedName>
</protein>
<dbReference type="Proteomes" id="UP000070544">
    <property type="component" value="Unassembled WGS sequence"/>
</dbReference>
<evidence type="ECO:0000313" key="2">
    <source>
        <dbReference type="EMBL" id="KXS13735.1"/>
    </source>
</evidence>
<evidence type="ECO:0000256" key="1">
    <source>
        <dbReference type="SAM" id="MobiDB-lite"/>
    </source>
</evidence>
<evidence type="ECO:0000313" key="3">
    <source>
        <dbReference type="Proteomes" id="UP000070544"/>
    </source>
</evidence>
<organism evidence="2 3">
    <name type="scientific">Gonapodya prolifera (strain JEL478)</name>
    <name type="common">Monoblepharis prolifera</name>
    <dbReference type="NCBI Taxonomy" id="1344416"/>
    <lineage>
        <taxon>Eukaryota</taxon>
        <taxon>Fungi</taxon>
        <taxon>Fungi incertae sedis</taxon>
        <taxon>Chytridiomycota</taxon>
        <taxon>Chytridiomycota incertae sedis</taxon>
        <taxon>Monoblepharidomycetes</taxon>
        <taxon>Monoblepharidales</taxon>
        <taxon>Gonapodyaceae</taxon>
        <taxon>Gonapodya</taxon>
    </lineage>
</organism>
<dbReference type="OrthoDB" id="10654252at2759"/>
<proteinExistence type="predicted"/>
<dbReference type="AlphaFoldDB" id="A0A139AB96"/>
<evidence type="ECO:0008006" key="4">
    <source>
        <dbReference type="Google" id="ProtNLM"/>
    </source>
</evidence>
<dbReference type="EMBL" id="KQ965775">
    <property type="protein sequence ID" value="KXS13735.1"/>
    <property type="molecule type" value="Genomic_DNA"/>
</dbReference>